<gene>
    <name evidence="3" type="ORF">GOP47_0020053</name>
</gene>
<dbReference type="EMBL" id="JABFUD020000019">
    <property type="protein sequence ID" value="KAI5065358.1"/>
    <property type="molecule type" value="Genomic_DNA"/>
</dbReference>
<reference evidence="3" key="1">
    <citation type="submission" date="2021-01" db="EMBL/GenBank/DDBJ databases">
        <title>Adiantum capillus-veneris genome.</title>
        <authorList>
            <person name="Fang Y."/>
            <person name="Liao Q."/>
        </authorList>
    </citation>
    <scope>NUCLEOTIDE SEQUENCE</scope>
    <source>
        <strain evidence="3">H3</strain>
        <tissue evidence="3">Leaf</tissue>
    </source>
</reference>
<dbReference type="AlphaFoldDB" id="A0A9D4UD74"/>
<evidence type="ECO:0000313" key="3">
    <source>
        <dbReference type="EMBL" id="KAI5065358.1"/>
    </source>
</evidence>
<dbReference type="GO" id="GO:0000963">
    <property type="term" value="P:mitochondrial RNA processing"/>
    <property type="evidence" value="ECO:0007669"/>
    <property type="project" value="TreeGrafter"/>
</dbReference>
<dbReference type="GO" id="GO:0003723">
    <property type="term" value="F:RNA binding"/>
    <property type="evidence" value="ECO:0007669"/>
    <property type="project" value="TreeGrafter"/>
</dbReference>
<comment type="caution">
    <text evidence="3">The sequence shown here is derived from an EMBL/GenBank/DDBJ whole genome shotgun (WGS) entry which is preliminary data.</text>
</comment>
<proteinExistence type="predicted"/>
<dbReference type="OrthoDB" id="385235at2759"/>
<feature type="compositionally biased region" description="Acidic residues" evidence="1">
    <location>
        <begin position="70"/>
        <end position="91"/>
    </location>
</feature>
<name>A0A9D4UD74_ADICA</name>
<accession>A0A9D4UD74</accession>
<dbReference type="PANTHER" id="PTHR21228">
    <property type="entry name" value="FAST LEU-RICH DOMAIN-CONTAINING"/>
    <property type="match status" value="1"/>
</dbReference>
<dbReference type="Gene3D" id="3.40.960.10">
    <property type="entry name" value="VSR Endonuclease"/>
    <property type="match status" value="1"/>
</dbReference>
<dbReference type="SMART" id="SM00952">
    <property type="entry name" value="RAP"/>
    <property type="match status" value="1"/>
</dbReference>
<organism evidence="3 4">
    <name type="scientific">Adiantum capillus-veneris</name>
    <name type="common">Maidenhair fern</name>
    <dbReference type="NCBI Taxonomy" id="13818"/>
    <lineage>
        <taxon>Eukaryota</taxon>
        <taxon>Viridiplantae</taxon>
        <taxon>Streptophyta</taxon>
        <taxon>Embryophyta</taxon>
        <taxon>Tracheophyta</taxon>
        <taxon>Polypodiopsida</taxon>
        <taxon>Polypodiidae</taxon>
        <taxon>Polypodiales</taxon>
        <taxon>Pteridineae</taxon>
        <taxon>Pteridaceae</taxon>
        <taxon>Vittarioideae</taxon>
        <taxon>Adiantum</taxon>
    </lineage>
</organism>
<dbReference type="GO" id="GO:0005759">
    <property type="term" value="C:mitochondrial matrix"/>
    <property type="evidence" value="ECO:0007669"/>
    <property type="project" value="TreeGrafter"/>
</dbReference>
<evidence type="ECO:0000313" key="4">
    <source>
        <dbReference type="Proteomes" id="UP000886520"/>
    </source>
</evidence>
<dbReference type="GO" id="GO:0009507">
    <property type="term" value="C:chloroplast"/>
    <property type="evidence" value="ECO:0007669"/>
    <property type="project" value="TreeGrafter"/>
</dbReference>
<feature type="region of interest" description="Disordered" evidence="1">
    <location>
        <begin position="110"/>
        <end position="141"/>
    </location>
</feature>
<dbReference type="GO" id="GO:1901259">
    <property type="term" value="P:chloroplast rRNA processing"/>
    <property type="evidence" value="ECO:0007669"/>
    <property type="project" value="TreeGrafter"/>
</dbReference>
<feature type="region of interest" description="Disordered" evidence="1">
    <location>
        <begin position="1"/>
        <end position="20"/>
    </location>
</feature>
<sequence>MGSAATLAAGPSFPPSSPVAFPLRASSLCPRAPSPSFVHSLISLQVQHSPSIGRIQGSGGLVNETVETTEAADDSDGDGESSADSTDEDGEEGWKAELLSELNPLLYLQPHNQRKLNRRKEISNGTPLSSKPEAEAPDWTERARQRALRVLEARNPAAAISLKKKIEPTSNGKNKRKKKKEKSQKHLVPDNSGLRNARSKISLKKLEEALRLQDDSFTSTTDDADPVSVRANVLFDGSPAADDDFDLDGIDNIDDLTLGDEIEFGRWNTSGDDARMSNNSELDRMETSKAFLLAFEHATEQGSERERNFNKQLVGAKTALEVLEIVGNAEERVRLLGLPSLLTPLNAATALHRIAKHMETSGTPKGDRLDFARKKFMAELVARSMEVLAGCLAQGLSNIAWALSKIGGNTLYLSEMDVIANAVLSKASDFNSQNVANTLGAYASMQHAAPIVFASLSSHAVDTLEAFSSQELAQVLWAHAELMQPADPLLDALDSICLSSEEVLSDSLSDLKWNAPHFKHFLSSLSSPRNSNPFGNASPEHLANLGWSYAVLDEMGRPSFKYLWQMLESILDQNVNSTSDSTRGLSTWHLSQIHQVNLCLQYGYSHHTSTLRVLLKDAAARAWEIQKHKIWSPSEYQKDVKWFLVSMGQDWVTEYTSADYSLDFALPEKKIAIEIDGPSHFIRNNGLPLGHTILKRRLLSEAGWRVLPISYEVCLRPLKALFILKDLVLLRSMCYFAVLFQASKEVFQVHEAASHRLPSALGTCILELGAPCYGSDRLPRQSMHVRRFLRMYRWDTSNRTDHVVP</sequence>
<evidence type="ECO:0000256" key="1">
    <source>
        <dbReference type="SAM" id="MobiDB-lite"/>
    </source>
</evidence>
<protein>
    <recommendedName>
        <fullName evidence="2">RAP domain-containing protein</fullName>
    </recommendedName>
</protein>
<feature type="domain" description="RAP" evidence="2">
    <location>
        <begin position="671"/>
        <end position="725"/>
    </location>
</feature>
<evidence type="ECO:0000259" key="2">
    <source>
        <dbReference type="PROSITE" id="PS51286"/>
    </source>
</evidence>
<dbReference type="Proteomes" id="UP000886520">
    <property type="component" value="Chromosome 19"/>
</dbReference>
<keyword evidence="4" id="KW-1185">Reference proteome</keyword>
<dbReference type="PANTHER" id="PTHR21228:SF40">
    <property type="entry name" value="LD45607P"/>
    <property type="match status" value="1"/>
</dbReference>
<dbReference type="GO" id="GO:0044528">
    <property type="term" value="P:regulation of mitochondrial mRNA stability"/>
    <property type="evidence" value="ECO:0007669"/>
    <property type="project" value="TreeGrafter"/>
</dbReference>
<feature type="region of interest" description="Disordered" evidence="1">
    <location>
        <begin position="162"/>
        <end position="198"/>
    </location>
</feature>
<feature type="compositionally biased region" description="Basic residues" evidence="1">
    <location>
        <begin position="173"/>
        <end position="185"/>
    </location>
</feature>
<dbReference type="Pfam" id="PF08373">
    <property type="entry name" value="RAP"/>
    <property type="match status" value="1"/>
</dbReference>
<dbReference type="GO" id="GO:0035770">
    <property type="term" value="C:ribonucleoprotein granule"/>
    <property type="evidence" value="ECO:0007669"/>
    <property type="project" value="TreeGrafter"/>
</dbReference>
<dbReference type="PROSITE" id="PS51286">
    <property type="entry name" value="RAP"/>
    <property type="match status" value="1"/>
</dbReference>
<dbReference type="InterPro" id="IPR050870">
    <property type="entry name" value="FAST_kinase"/>
</dbReference>
<dbReference type="InterPro" id="IPR013584">
    <property type="entry name" value="RAP"/>
</dbReference>
<feature type="region of interest" description="Disordered" evidence="1">
    <location>
        <begin position="52"/>
        <end position="96"/>
    </location>
</feature>